<dbReference type="EMBL" id="VLLL01000005">
    <property type="protein sequence ID" value="TWJ14897.1"/>
    <property type="molecule type" value="Genomic_DNA"/>
</dbReference>
<dbReference type="InterPro" id="IPR014719">
    <property type="entry name" value="Ribosomal_bL12_C/ClpS-like"/>
</dbReference>
<dbReference type="Proteomes" id="UP000321617">
    <property type="component" value="Unassembled WGS sequence"/>
</dbReference>
<keyword evidence="3" id="KW-1185">Reference proteome</keyword>
<protein>
    <submittedName>
        <fullName evidence="2">Ribosomal L7/L12-like protein</fullName>
    </submittedName>
</protein>
<comment type="caution">
    <text evidence="2">The sequence shown here is derived from an EMBL/GenBank/DDBJ whole genome shotgun (WGS) entry which is preliminary data.</text>
</comment>
<feature type="domain" description="Large ribosomal subunit protein bL12 C-terminal" evidence="1">
    <location>
        <begin position="85"/>
        <end position="113"/>
    </location>
</feature>
<dbReference type="GO" id="GO:0003735">
    <property type="term" value="F:structural constituent of ribosome"/>
    <property type="evidence" value="ECO:0007669"/>
    <property type="project" value="InterPro"/>
</dbReference>
<accession>A0A562VAQ7</accession>
<sequence>MVASLRAGHTMPNVLQSMADIDVLRHDPVTAIAARDYPAVVNAYEVHHRLSRLEELVEGLYRHLEIPIPQTRDTTMDPVLRLVAAGRKIQAIKVYREITRVGLKEAKEAVEAMERHGPR</sequence>
<name>A0A562VAQ7_9ACTN</name>
<dbReference type="Gene3D" id="3.30.1390.10">
    <property type="match status" value="1"/>
</dbReference>
<dbReference type="GO" id="GO:0006412">
    <property type="term" value="P:translation"/>
    <property type="evidence" value="ECO:0007669"/>
    <property type="project" value="InterPro"/>
</dbReference>
<evidence type="ECO:0000259" key="1">
    <source>
        <dbReference type="Pfam" id="PF00542"/>
    </source>
</evidence>
<organism evidence="2 3">
    <name type="scientific">Stackebrandtia albiflava</name>
    <dbReference type="NCBI Taxonomy" id="406432"/>
    <lineage>
        <taxon>Bacteria</taxon>
        <taxon>Bacillati</taxon>
        <taxon>Actinomycetota</taxon>
        <taxon>Actinomycetes</taxon>
        <taxon>Glycomycetales</taxon>
        <taxon>Glycomycetaceae</taxon>
        <taxon>Stackebrandtia</taxon>
    </lineage>
</organism>
<dbReference type="Pfam" id="PF00542">
    <property type="entry name" value="Ribosomal_L12"/>
    <property type="match status" value="1"/>
</dbReference>
<dbReference type="InterPro" id="IPR013823">
    <property type="entry name" value="Ribosomal_bL12_C"/>
</dbReference>
<reference evidence="2 3" key="1">
    <citation type="journal article" date="2013" name="Stand. Genomic Sci.">
        <title>Genomic Encyclopedia of Type Strains, Phase I: The one thousand microbial genomes (KMG-I) project.</title>
        <authorList>
            <person name="Kyrpides N.C."/>
            <person name="Woyke T."/>
            <person name="Eisen J.A."/>
            <person name="Garrity G."/>
            <person name="Lilburn T.G."/>
            <person name="Beck B.J."/>
            <person name="Whitman W.B."/>
            <person name="Hugenholtz P."/>
            <person name="Klenk H.P."/>
        </authorList>
    </citation>
    <scope>NUCLEOTIDE SEQUENCE [LARGE SCALE GENOMIC DNA]</scope>
    <source>
        <strain evidence="2 3">DSM 45044</strain>
    </source>
</reference>
<dbReference type="SUPFAM" id="SSF54736">
    <property type="entry name" value="ClpS-like"/>
    <property type="match status" value="1"/>
</dbReference>
<evidence type="ECO:0000313" key="3">
    <source>
        <dbReference type="Proteomes" id="UP000321617"/>
    </source>
</evidence>
<gene>
    <name evidence="2" type="ORF">LX16_0590</name>
</gene>
<proteinExistence type="predicted"/>
<dbReference type="AlphaFoldDB" id="A0A562VAQ7"/>
<evidence type="ECO:0000313" key="2">
    <source>
        <dbReference type="EMBL" id="TWJ14897.1"/>
    </source>
</evidence>